<dbReference type="AlphaFoldDB" id="A0A2A2KNJ3"/>
<dbReference type="EMBL" id="LIAE01008101">
    <property type="protein sequence ID" value="PAV75458.1"/>
    <property type="molecule type" value="Genomic_DNA"/>
</dbReference>
<dbReference type="Proteomes" id="UP000218231">
    <property type="component" value="Unassembled WGS sequence"/>
</dbReference>
<protein>
    <submittedName>
        <fullName evidence="2">Uncharacterized protein</fullName>
    </submittedName>
</protein>
<comment type="caution">
    <text evidence="2">The sequence shown here is derived from an EMBL/GenBank/DDBJ whole genome shotgun (WGS) entry which is preliminary data.</text>
</comment>
<name>A0A2A2KNJ3_9BILA</name>
<accession>A0A2A2KNJ3</accession>
<sequence length="123" mass="13946">MMSTLLTLTIIFMLSGWCQGLFVHLHPNIDLQEANIDFAHRNGPVPENIQPTKGKPLDFAVCSMIVYEEHMPKFGHLNNGSRVEIQQDDEHSLVVKLAECEANHRPSCAVVDKDRFRLHVNAK</sequence>
<organism evidence="2 3">
    <name type="scientific">Diploscapter pachys</name>
    <dbReference type="NCBI Taxonomy" id="2018661"/>
    <lineage>
        <taxon>Eukaryota</taxon>
        <taxon>Metazoa</taxon>
        <taxon>Ecdysozoa</taxon>
        <taxon>Nematoda</taxon>
        <taxon>Chromadorea</taxon>
        <taxon>Rhabditida</taxon>
        <taxon>Rhabditina</taxon>
        <taxon>Rhabditomorpha</taxon>
        <taxon>Rhabditoidea</taxon>
        <taxon>Rhabditidae</taxon>
        <taxon>Diploscapter</taxon>
    </lineage>
</organism>
<keyword evidence="1" id="KW-0732">Signal</keyword>
<reference evidence="2 3" key="1">
    <citation type="journal article" date="2017" name="Curr. Biol.">
        <title>Genome architecture and evolution of a unichromosomal asexual nematode.</title>
        <authorList>
            <person name="Fradin H."/>
            <person name="Zegar C."/>
            <person name="Gutwein M."/>
            <person name="Lucas J."/>
            <person name="Kovtun M."/>
            <person name="Corcoran D."/>
            <person name="Baugh L.R."/>
            <person name="Kiontke K."/>
            <person name="Gunsalus K."/>
            <person name="Fitch D.H."/>
            <person name="Piano F."/>
        </authorList>
    </citation>
    <scope>NUCLEOTIDE SEQUENCE [LARGE SCALE GENOMIC DNA]</scope>
    <source>
        <strain evidence="2">PF1309</strain>
    </source>
</reference>
<evidence type="ECO:0000313" key="3">
    <source>
        <dbReference type="Proteomes" id="UP000218231"/>
    </source>
</evidence>
<evidence type="ECO:0000256" key="1">
    <source>
        <dbReference type="SAM" id="SignalP"/>
    </source>
</evidence>
<keyword evidence="3" id="KW-1185">Reference proteome</keyword>
<gene>
    <name evidence="2" type="ORF">WR25_27174</name>
</gene>
<proteinExistence type="predicted"/>
<dbReference type="OrthoDB" id="5786576at2759"/>
<feature type="chain" id="PRO_5012268507" evidence="1">
    <location>
        <begin position="21"/>
        <end position="123"/>
    </location>
</feature>
<feature type="signal peptide" evidence="1">
    <location>
        <begin position="1"/>
        <end position="20"/>
    </location>
</feature>
<evidence type="ECO:0000313" key="2">
    <source>
        <dbReference type="EMBL" id="PAV75458.1"/>
    </source>
</evidence>